<dbReference type="EMBL" id="ML993903">
    <property type="protein sequence ID" value="KAF2203444.1"/>
    <property type="molecule type" value="Genomic_DNA"/>
</dbReference>
<sequence>MRDPEEAIPCLTHPAHDESLQVLPQASTFCMHFDTPAMALVWHFGYRMAPLVAGHQISQCIYRVSSLE</sequence>
<accession>A0A9P4JS82</accession>
<dbReference type="AlphaFoldDB" id="A0A9P4JS82"/>
<protein>
    <submittedName>
        <fullName evidence="1">Uncharacterized protein</fullName>
    </submittedName>
</protein>
<keyword evidence="2" id="KW-1185">Reference proteome</keyword>
<proteinExistence type="predicted"/>
<evidence type="ECO:0000313" key="2">
    <source>
        <dbReference type="Proteomes" id="UP000799536"/>
    </source>
</evidence>
<reference evidence="1" key="1">
    <citation type="journal article" date="2020" name="Stud. Mycol.">
        <title>101 Dothideomycetes genomes: a test case for predicting lifestyles and emergence of pathogens.</title>
        <authorList>
            <person name="Haridas S."/>
            <person name="Albert R."/>
            <person name="Binder M."/>
            <person name="Bloem J."/>
            <person name="Labutti K."/>
            <person name="Salamov A."/>
            <person name="Andreopoulos B."/>
            <person name="Baker S."/>
            <person name="Barry K."/>
            <person name="Bills G."/>
            <person name="Bluhm B."/>
            <person name="Cannon C."/>
            <person name="Castanera R."/>
            <person name="Culley D."/>
            <person name="Daum C."/>
            <person name="Ezra D."/>
            <person name="Gonzalez J."/>
            <person name="Henrissat B."/>
            <person name="Kuo A."/>
            <person name="Liang C."/>
            <person name="Lipzen A."/>
            <person name="Lutzoni F."/>
            <person name="Magnuson J."/>
            <person name="Mondo S."/>
            <person name="Nolan M."/>
            <person name="Ohm R."/>
            <person name="Pangilinan J."/>
            <person name="Park H.-J."/>
            <person name="Ramirez L."/>
            <person name="Alfaro M."/>
            <person name="Sun H."/>
            <person name="Tritt A."/>
            <person name="Yoshinaga Y."/>
            <person name="Zwiers L.-H."/>
            <person name="Turgeon B."/>
            <person name="Goodwin S."/>
            <person name="Spatafora J."/>
            <person name="Crous P."/>
            <person name="Grigoriev I."/>
        </authorList>
    </citation>
    <scope>NUCLEOTIDE SEQUENCE</scope>
    <source>
        <strain evidence="1">ATCC 74209</strain>
    </source>
</reference>
<name>A0A9P4JS82_9PLEO</name>
<comment type="caution">
    <text evidence="1">The sequence shown here is derived from an EMBL/GenBank/DDBJ whole genome shotgun (WGS) entry which is preliminary data.</text>
</comment>
<dbReference type="Proteomes" id="UP000799536">
    <property type="component" value="Unassembled WGS sequence"/>
</dbReference>
<organism evidence="1 2">
    <name type="scientific">Delitschia confertaspora ATCC 74209</name>
    <dbReference type="NCBI Taxonomy" id="1513339"/>
    <lineage>
        <taxon>Eukaryota</taxon>
        <taxon>Fungi</taxon>
        <taxon>Dikarya</taxon>
        <taxon>Ascomycota</taxon>
        <taxon>Pezizomycotina</taxon>
        <taxon>Dothideomycetes</taxon>
        <taxon>Pleosporomycetidae</taxon>
        <taxon>Pleosporales</taxon>
        <taxon>Delitschiaceae</taxon>
        <taxon>Delitschia</taxon>
    </lineage>
</organism>
<gene>
    <name evidence="1" type="ORF">GQ43DRAFT_265187</name>
</gene>
<evidence type="ECO:0000313" key="1">
    <source>
        <dbReference type="EMBL" id="KAF2203444.1"/>
    </source>
</evidence>